<keyword evidence="3 6" id="KW-0808">Transferase</keyword>
<sequence>MASLYSNTDPYSEPSDADTPVMVLASKNGIWDTVWSILDKKPYLVNSIPKERAWAILHQAVWWKNINAVERILQIPGCDSELLTKNGLRPLDIETTVGIQQLIKKHINSNELSKSSFFLTLEELAEPADEIPCNMSDEELDEKEPQKTKEIHEAAKKRNWKTMFKILKIWGHLINLVNPETGLAPIHEAAIDGNDKAVIELMSYTACDPLVKTKKPAKVGHGKTAAEITASQAVKSAIHWNLNESKKKYTTAPTCVDPGTAQLNLMWYVHEAILNNSICDKTYDSKYYRSFPDMEEGIFNFINVINNWESARDSVVKEIKRIDAAKIEAIQNTNSKDAFFQSLIHLYTTEYYSRLNKCLREHPTSLPDVVTKSDKSYRVYTALINALLFYGDFNGLKKQCTEVTYRGMELSSKDLQQYTKVGNKFSWIPFTSSSIEEKSRFPGNCLFIFNNKTKCQWSPRGIKDISEYENEHEYLYPCGAYFEVTKFKKQINHNDKNHIYLKLIDLPKVLKPFELIYDKTKLNYDNLVLEYNKVYCPIIAQRRLVDEANERLHELHSEMGRNRNYKKEAAEHKVSKINLPKGETAYHCRDCNTTCDYPCPESHMYLERCRFCIPCAEGACTKCRGKCYFKRHTKTNFKIHEEVVNRTVIDVPMRTKYEAAETNYRSQNVEYQTLKLNWETNFHKFPKATQLITKMTESTQQLANILGVNDDNAWDNWDDTVIQFSECRSFVEECRFEMSQLGLM</sequence>
<dbReference type="GO" id="GO:0106274">
    <property type="term" value="F:NAD+-protein-arginine ADP-ribosyltransferase activity"/>
    <property type="evidence" value="ECO:0007669"/>
    <property type="project" value="UniProtKB-EC"/>
</dbReference>
<keyword evidence="2 6" id="KW-0328">Glycosyltransferase</keyword>
<dbReference type="AlphaFoldDB" id="A0AAV7JY73"/>
<keyword evidence="4" id="KW-0548">Nucleotidyltransferase</keyword>
<evidence type="ECO:0000256" key="6">
    <source>
        <dbReference type="RuleBase" id="RU361228"/>
    </source>
</evidence>
<comment type="catalytic activity">
    <reaction evidence="5 6">
        <text>L-arginyl-[protein] + NAD(+) = N(omega)-(ADP-D-ribosyl)-L-arginyl-[protein] + nicotinamide + H(+)</text>
        <dbReference type="Rhea" id="RHEA:19149"/>
        <dbReference type="Rhea" id="RHEA-COMP:10532"/>
        <dbReference type="Rhea" id="RHEA-COMP:15087"/>
        <dbReference type="ChEBI" id="CHEBI:15378"/>
        <dbReference type="ChEBI" id="CHEBI:17154"/>
        <dbReference type="ChEBI" id="CHEBI:29965"/>
        <dbReference type="ChEBI" id="CHEBI:57540"/>
        <dbReference type="ChEBI" id="CHEBI:142554"/>
        <dbReference type="EC" id="2.4.2.31"/>
    </reaction>
</comment>
<dbReference type="GO" id="GO:0016779">
    <property type="term" value="F:nucleotidyltransferase activity"/>
    <property type="evidence" value="ECO:0007669"/>
    <property type="project" value="UniProtKB-KW"/>
</dbReference>
<evidence type="ECO:0000256" key="1">
    <source>
        <dbReference type="ARBA" id="ARBA00009558"/>
    </source>
</evidence>
<dbReference type="Gene3D" id="1.25.40.20">
    <property type="entry name" value="Ankyrin repeat-containing domain"/>
    <property type="match status" value="1"/>
</dbReference>
<proteinExistence type="inferred from homology"/>
<dbReference type="InterPro" id="IPR000768">
    <property type="entry name" value="ART"/>
</dbReference>
<keyword evidence="6" id="KW-0521">NADP</keyword>
<gene>
    <name evidence="7" type="ORF">LOD99_3358</name>
</gene>
<evidence type="ECO:0000256" key="3">
    <source>
        <dbReference type="ARBA" id="ARBA00022679"/>
    </source>
</evidence>
<keyword evidence="6" id="KW-0520">NAD</keyword>
<evidence type="ECO:0000313" key="8">
    <source>
        <dbReference type="Proteomes" id="UP001165289"/>
    </source>
</evidence>
<comment type="caution">
    <text evidence="7">The sequence shown here is derived from an EMBL/GenBank/DDBJ whole genome shotgun (WGS) entry which is preliminary data.</text>
</comment>
<dbReference type="SUPFAM" id="SSF48403">
    <property type="entry name" value="Ankyrin repeat"/>
    <property type="match status" value="1"/>
</dbReference>
<keyword evidence="8" id="KW-1185">Reference proteome</keyword>
<evidence type="ECO:0000256" key="4">
    <source>
        <dbReference type="ARBA" id="ARBA00022695"/>
    </source>
</evidence>
<evidence type="ECO:0000313" key="7">
    <source>
        <dbReference type="EMBL" id="KAI6653856.1"/>
    </source>
</evidence>
<reference evidence="7 8" key="1">
    <citation type="journal article" date="2023" name="BMC Biol.">
        <title>The compact genome of the sponge Oopsacas minuta (Hexactinellida) is lacking key metazoan core genes.</title>
        <authorList>
            <person name="Santini S."/>
            <person name="Schenkelaars Q."/>
            <person name="Jourda C."/>
            <person name="Duchesne M."/>
            <person name="Belahbib H."/>
            <person name="Rocher C."/>
            <person name="Selva M."/>
            <person name="Riesgo A."/>
            <person name="Vervoort M."/>
            <person name="Leys S.P."/>
            <person name="Kodjabachian L."/>
            <person name="Le Bivic A."/>
            <person name="Borchiellini C."/>
            <person name="Claverie J.M."/>
            <person name="Renard E."/>
        </authorList>
    </citation>
    <scope>NUCLEOTIDE SEQUENCE [LARGE SCALE GENOMIC DNA]</scope>
    <source>
        <strain evidence="7">SPO-2</strain>
    </source>
</reference>
<dbReference type="Pfam" id="PF01129">
    <property type="entry name" value="ART"/>
    <property type="match status" value="1"/>
</dbReference>
<dbReference type="Gene3D" id="3.90.176.10">
    <property type="entry name" value="Toxin ADP-ribosyltransferase, Chain A, domain 1"/>
    <property type="match status" value="1"/>
</dbReference>
<evidence type="ECO:0000256" key="2">
    <source>
        <dbReference type="ARBA" id="ARBA00022676"/>
    </source>
</evidence>
<dbReference type="InterPro" id="IPR036770">
    <property type="entry name" value="Ankyrin_rpt-contain_sf"/>
</dbReference>
<accession>A0AAV7JY73</accession>
<dbReference type="EC" id="2.4.2.31" evidence="6"/>
<dbReference type="Proteomes" id="UP001165289">
    <property type="component" value="Unassembled WGS sequence"/>
</dbReference>
<name>A0AAV7JY73_9METZ</name>
<dbReference type="PROSITE" id="PS51996">
    <property type="entry name" value="TR_MART"/>
    <property type="match status" value="1"/>
</dbReference>
<comment type="similarity">
    <text evidence="1 6">Belongs to the Arg-specific ADP-ribosyltransferase family.</text>
</comment>
<dbReference type="SUPFAM" id="SSF56399">
    <property type="entry name" value="ADP-ribosylation"/>
    <property type="match status" value="1"/>
</dbReference>
<protein>
    <recommendedName>
        <fullName evidence="6">NAD(P)(+)--arginine ADP-ribosyltransferase</fullName>
        <ecNumber evidence="6">2.4.2.31</ecNumber>
    </recommendedName>
    <alternativeName>
        <fullName evidence="6">Mono(ADP-ribosyl)transferase</fullName>
    </alternativeName>
</protein>
<dbReference type="EMBL" id="JAKMXF010000255">
    <property type="protein sequence ID" value="KAI6653856.1"/>
    <property type="molecule type" value="Genomic_DNA"/>
</dbReference>
<evidence type="ECO:0000256" key="5">
    <source>
        <dbReference type="ARBA" id="ARBA00047597"/>
    </source>
</evidence>
<organism evidence="7 8">
    <name type="scientific">Oopsacas minuta</name>
    <dbReference type="NCBI Taxonomy" id="111878"/>
    <lineage>
        <taxon>Eukaryota</taxon>
        <taxon>Metazoa</taxon>
        <taxon>Porifera</taxon>
        <taxon>Hexactinellida</taxon>
        <taxon>Hexasterophora</taxon>
        <taxon>Lyssacinosida</taxon>
        <taxon>Leucopsacidae</taxon>
        <taxon>Oopsacas</taxon>
    </lineage>
</organism>